<accession>A0A6A5GJ26</accession>
<protein>
    <submittedName>
        <fullName evidence="1">Uncharacterized protein</fullName>
    </submittedName>
</protein>
<evidence type="ECO:0000313" key="1">
    <source>
        <dbReference type="EMBL" id="KAF1754641.1"/>
    </source>
</evidence>
<dbReference type="KEGG" id="crq:GCK72_021204"/>
<gene>
    <name evidence="1" type="ORF">GCK72_021204</name>
</gene>
<organism evidence="1 2">
    <name type="scientific">Caenorhabditis remanei</name>
    <name type="common">Caenorhabditis vulgaris</name>
    <dbReference type="NCBI Taxonomy" id="31234"/>
    <lineage>
        <taxon>Eukaryota</taxon>
        <taxon>Metazoa</taxon>
        <taxon>Ecdysozoa</taxon>
        <taxon>Nematoda</taxon>
        <taxon>Chromadorea</taxon>
        <taxon>Rhabditida</taxon>
        <taxon>Rhabditina</taxon>
        <taxon>Rhabditomorpha</taxon>
        <taxon>Rhabditoidea</taxon>
        <taxon>Rhabditidae</taxon>
        <taxon>Peloderinae</taxon>
        <taxon>Caenorhabditis</taxon>
    </lineage>
</organism>
<proteinExistence type="predicted"/>
<sequence>MNIGLFSSTRNAYFDLVHLHMNAKIILLDGEKYATIPMDEPKELIIYCDKKFLVVEVYSSGTRIEQTTGHSERRARRVEQFPNYPNLPFLYNPYERFWA</sequence>
<dbReference type="AlphaFoldDB" id="A0A6A5GJ26"/>
<dbReference type="CTD" id="9812646"/>
<reference evidence="1 2" key="1">
    <citation type="submission" date="2019-12" db="EMBL/GenBank/DDBJ databases">
        <title>Chromosome-level assembly of the Caenorhabditis remanei genome.</title>
        <authorList>
            <person name="Teterina A.A."/>
            <person name="Willis J.H."/>
            <person name="Phillips P.C."/>
        </authorList>
    </citation>
    <scope>NUCLEOTIDE SEQUENCE [LARGE SCALE GENOMIC DNA]</scope>
    <source>
        <strain evidence="1 2">PX506</strain>
        <tissue evidence="1">Whole organism</tissue>
    </source>
</reference>
<evidence type="ECO:0000313" key="2">
    <source>
        <dbReference type="Proteomes" id="UP000483820"/>
    </source>
</evidence>
<dbReference type="EMBL" id="WUAV01000005">
    <property type="protein sequence ID" value="KAF1754641.1"/>
    <property type="molecule type" value="Genomic_DNA"/>
</dbReference>
<dbReference type="RefSeq" id="XP_003094288.2">
    <property type="nucleotide sequence ID" value="XM_003094240.2"/>
</dbReference>
<comment type="caution">
    <text evidence="1">The sequence shown here is derived from an EMBL/GenBank/DDBJ whole genome shotgun (WGS) entry which is preliminary data.</text>
</comment>
<name>A0A6A5GJ26_CAERE</name>
<dbReference type="GeneID" id="9812646"/>
<dbReference type="Proteomes" id="UP000483820">
    <property type="component" value="Chromosome V"/>
</dbReference>